<accession>A0A6I2UJF8</accession>
<dbReference type="EMBL" id="VUNR01000021">
    <property type="protein sequence ID" value="MSU09321.1"/>
    <property type="molecule type" value="Genomic_DNA"/>
</dbReference>
<reference evidence="2 3" key="1">
    <citation type="submission" date="2019-08" db="EMBL/GenBank/DDBJ databases">
        <title>In-depth cultivation of the pig gut microbiome towards novel bacterial diversity and tailored functional studies.</title>
        <authorList>
            <person name="Wylensek D."/>
            <person name="Hitch T.C.A."/>
            <person name="Clavel T."/>
        </authorList>
    </citation>
    <scope>NUCLEOTIDE SEQUENCE [LARGE SCALE GENOMIC DNA]</scope>
    <source>
        <strain evidence="2 3">WCA-693-APC-5D-A</strain>
    </source>
</reference>
<keyword evidence="3" id="KW-1185">Reference proteome</keyword>
<evidence type="ECO:0000256" key="1">
    <source>
        <dbReference type="SAM" id="SignalP"/>
    </source>
</evidence>
<dbReference type="AlphaFoldDB" id="A0A6I2UJF8"/>
<feature type="chain" id="PRO_5039653269" evidence="1">
    <location>
        <begin position="30"/>
        <end position="235"/>
    </location>
</feature>
<evidence type="ECO:0000313" key="2">
    <source>
        <dbReference type="EMBL" id="MSU09321.1"/>
    </source>
</evidence>
<sequence>MKKSYWGKSFRIVLMACLLLMAMMQAVSAEKVEYKDKNYNFKAIKNVLLYDMDFSDTNIDGVRERSLGGMYEEKAMQEKIPVITPEAVIRKMSLAQGQDLEILAQKDLEAFNDIFDKNLKDYADVYIDAKVLQYETKSIYHPEYTTWETKTVNKNVRDSKGNWVKVEDEIVVPVVHPAYYSSVVYEKIEFHVHDAVTGEEIYSRQEWRDRDNDDGVNMFGRICSAFFKDFHKMIN</sequence>
<keyword evidence="1" id="KW-0732">Signal</keyword>
<evidence type="ECO:0000313" key="3">
    <source>
        <dbReference type="Proteomes" id="UP000433181"/>
    </source>
</evidence>
<comment type="caution">
    <text evidence="2">The sequence shown here is derived from an EMBL/GenBank/DDBJ whole genome shotgun (WGS) entry which is preliminary data.</text>
</comment>
<name>A0A6I2UJF8_9FIRM</name>
<gene>
    <name evidence="2" type="ORF">FYJ84_10025</name>
</gene>
<proteinExistence type="predicted"/>
<protein>
    <submittedName>
        <fullName evidence="2">Uncharacterized protein</fullName>
    </submittedName>
</protein>
<feature type="signal peptide" evidence="1">
    <location>
        <begin position="1"/>
        <end position="29"/>
    </location>
</feature>
<dbReference type="Proteomes" id="UP000433181">
    <property type="component" value="Unassembled WGS sequence"/>
</dbReference>
<organism evidence="2 3">
    <name type="scientific">Anaerovibrio slackiae</name>
    <dbReference type="NCBI Taxonomy" id="2652309"/>
    <lineage>
        <taxon>Bacteria</taxon>
        <taxon>Bacillati</taxon>
        <taxon>Bacillota</taxon>
        <taxon>Negativicutes</taxon>
        <taxon>Selenomonadales</taxon>
        <taxon>Selenomonadaceae</taxon>
        <taxon>Anaerovibrio</taxon>
    </lineage>
</organism>